<dbReference type="SUPFAM" id="SSF56219">
    <property type="entry name" value="DNase I-like"/>
    <property type="match status" value="1"/>
</dbReference>
<gene>
    <name evidence="2" type="ORF">MERR_LOCUS12044</name>
</gene>
<protein>
    <recommendedName>
        <fullName evidence="1">Reverse transcriptase domain-containing protein</fullName>
    </recommendedName>
</protein>
<evidence type="ECO:0000313" key="3">
    <source>
        <dbReference type="Proteomes" id="UP000467841"/>
    </source>
</evidence>
<dbReference type="Proteomes" id="UP000467841">
    <property type="component" value="Unassembled WGS sequence"/>
</dbReference>
<dbReference type="CDD" id="cd01650">
    <property type="entry name" value="RT_nLTR_like"/>
    <property type="match status" value="1"/>
</dbReference>
<dbReference type="PANTHER" id="PTHR33116:SF80">
    <property type="entry name" value="REVERSE TRANSCRIPTASE ZINC-BINDING DOMAIN-CONTAINING PROTEIN"/>
    <property type="match status" value="1"/>
</dbReference>
<proteinExistence type="predicted"/>
<dbReference type="AlphaFoldDB" id="A0A6D2IIE0"/>
<dbReference type="PROSITE" id="PS50878">
    <property type="entry name" value="RT_POL"/>
    <property type="match status" value="1"/>
</dbReference>
<accession>A0A6D2IIE0</accession>
<sequence>MNRSFPGWRYDSNHSEEAENGRIVVIWNPILTVIPYYKTDQLILCGVFNPITSISITVGFVYAHNVSSERIPLWTTLRLLASNDLLRASPWILLGVFNQVLSSAEVYSFRPSLSPFQRLGDFRDCLFDIELYDLSSQGCHHTWTNKCSSNPKTRKLDRALINEAWQDAFPSSNAYFDVPGCFDHSPCLVTISAEVQRRISRFNFFTFFTFHPDYPRLISEAWNSLLRPSNPMFSLYQKLRAAKVCCKTLNNSRFNNIQARSREAFERLESLQRQVLSNQSPAIFEEERAARDSVLLFATAKESFFRLKSRVRWLSEGDANTGFFHKSVKANLTRNAIHFLKDNQGNRISETTALKNMVLGYYSELMGKANPDVRPPSFPTLSSILGFRCSEGLSRRLSTLPSLEEIKDAVFVLPKNKAPGPDGFTVEFFTLSWDLVRNDLISAVKDFFLNGTLTRQVNATVISLIPKILGASVLSDFRPISLCNTVYKVISRLLANRLKLITLDVVQRNQVGFVNSRLLCENVLLAPELVMDFNRPGPTSRGCVQIDITKAYDNVNWSFILNILEALGLPQNFISWIKICITSPYYYVALNGELVGFFPGRKGLRQGDLISSSLFVLAMDVLSKSLDSDADQGRFGVHPLCVNPLVTHLSFADYLLVFFDGKEESLKGIIEILKEFQDASGLALSLRKTSLFLDGDNNQLTQDLATKFGLQTGSLPVRYLGLPLMPRNLTWQDCQPLIDKVKSRISSWTVRPLSFAGRLQLIQSVLYGIVNY</sequence>
<feature type="domain" description="Reverse transcriptase" evidence="1">
    <location>
        <begin position="446"/>
        <end position="724"/>
    </location>
</feature>
<dbReference type="Gene3D" id="3.60.10.10">
    <property type="entry name" value="Endonuclease/exonuclease/phosphatase"/>
    <property type="match status" value="1"/>
</dbReference>
<dbReference type="InterPro" id="IPR000477">
    <property type="entry name" value="RT_dom"/>
</dbReference>
<evidence type="ECO:0000313" key="2">
    <source>
        <dbReference type="EMBL" id="CAA7024809.1"/>
    </source>
</evidence>
<dbReference type="Pfam" id="PF00078">
    <property type="entry name" value="RVT_1"/>
    <property type="match status" value="1"/>
</dbReference>
<keyword evidence="3" id="KW-1185">Reference proteome</keyword>
<organism evidence="2 3">
    <name type="scientific">Microthlaspi erraticum</name>
    <dbReference type="NCBI Taxonomy" id="1685480"/>
    <lineage>
        <taxon>Eukaryota</taxon>
        <taxon>Viridiplantae</taxon>
        <taxon>Streptophyta</taxon>
        <taxon>Embryophyta</taxon>
        <taxon>Tracheophyta</taxon>
        <taxon>Spermatophyta</taxon>
        <taxon>Magnoliopsida</taxon>
        <taxon>eudicotyledons</taxon>
        <taxon>Gunneridae</taxon>
        <taxon>Pentapetalae</taxon>
        <taxon>rosids</taxon>
        <taxon>malvids</taxon>
        <taxon>Brassicales</taxon>
        <taxon>Brassicaceae</taxon>
        <taxon>Coluteocarpeae</taxon>
        <taxon>Microthlaspi</taxon>
    </lineage>
</organism>
<comment type="caution">
    <text evidence="2">The sequence shown here is derived from an EMBL/GenBank/DDBJ whole genome shotgun (WGS) entry which is preliminary data.</text>
</comment>
<dbReference type="OrthoDB" id="1748011at2759"/>
<dbReference type="EMBL" id="CACVBM020000932">
    <property type="protein sequence ID" value="CAA7024809.1"/>
    <property type="molecule type" value="Genomic_DNA"/>
</dbReference>
<dbReference type="InterPro" id="IPR036691">
    <property type="entry name" value="Endo/exonu/phosph_ase_sf"/>
</dbReference>
<evidence type="ECO:0000259" key="1">
    <source>
        <dbReference type="PROSITE" id="PS50878"/>
    </source>
</evidence>
<reference evidence="2" key="1">
    <citation type="submission" date="2020-01" db="EMBL/GenBank/DDBJ databases">
        <authorList>
            <person name="Mishra B."/>
        </authorList>
    </citation>
    <scope>NUCLEOTIDE SEQUENCE [LARGE SCALE GENOMIC DNA]</scope>
</reference>
<name>A0A6D2IIE0_9BRAS</name>
<dbReference type="PANTHER" id="PTHR33116">
    <property type="entry name" value="REVERSE TRANSCRIPTASE ZINC-BINDING DOMAIN-CONTAINING PROTEIN-RELATED-RELATED"/>
    <property type="match status" value="1"/>
</dbReference>